<gene>
    <name evidence="2" type="ORF">EHS11_10360</name>
</gene>
<evidence type="ECO:0000256" key="1">
    <source>
        <dbReference type="SAM" id="MobiDB-lite"/>
    </source>
</evidence>
<accession>A0A4R9LND2</accession>
<sequence>MVDVPARRREDGDDDAGLPVPEDGIIKTGDVSEPLKAAGGFNFAEQMALFFGGVTTTDTTLPIMSNSDLAKKAVLDAWYGNGPKGSGDAALEAVRLSGKLTDSEFNELKQHYEAEKNVSSTEYKKRRTEYQS</sequence>
<name>A0A4R9LND2_9LEPT</name>
<keyword evidence="3" id="KW-1185">Reference proteome</keyword>
<dbReference type="RefSeq" id="WP_135764340.1">
    <property type="nucleotide sequence ID" value="NZ_RQHV01000047.1"/>
</dbReference>
<dbReference type="Proteomes" id="UP000298264">
    <property type="component" value="Unassembled WGS sequence"/>
</dbReference>
<feature type="compositionally biased region" description="Basic and acidic residues" evidence="1">
    <location>
        <begin position="1"/>
        <end position="11"/>
    </location>
</feature>
<comment type="caution">
    <text evidence="2">The sequence shown here is derived from an EMBL/GenBank/DDBJ whole genome shotgun (WGS) entry which is preliminary data.</text>
</comment>
<feature type="non-terminal residue" evidence="2">
    <location>
        <position position="132"/>
    </location>
</feature>
<feature type="region of interest" description="Disordered" evidence="1">
    <location>
        <begin position="1"/>
        <end position="27"/>
    </location>
</feature>
<evidence type="ECO:0000313" key="2">
    <source>
        <dbReference type="EMBL" id="TGN10195.1"/>
    </source>
</evidence>
<evidence type="ECO:0000313" key="3">
    <source>
        <dbReference type="Proteomes" id="UP000298264"/>
    </source>
</evidence>
<dbReference type="AlphaFoldDB" id="A0A4R9LND2"/>
<dbReference type="EMBL" id="RQHV01000047">
    <property type="protein sequence ID" value="TGN10195.1"/>
    <property type="molecule type" value="Genomic_DNA"/>
</dbReference>
<reference evidence="2" key="1">
    <citation type="journal article" date="2019" name="PLoS Negl. Trop. Dis.">
        <title>Revisiting the worldwide diversity of Leptospira species in the environment.</title>
        <authorList>
            <person name="Vincent A.T."/>
            <person name="Schiettekatte O."/>
            <person name="Bourhy P."/>
            <person name="Veyrier F.J."/>
            <person name="Picardeau M."/>
        </authorList>
    </citation>
    <scope>NUCLEOTIDE SEQUENCE [LARGE SCALE GENOMIC DNA]</scope>
    <source>
        <strain evidence="2">201400974</strain>
    </source>
</reference>
<proteinExistence type="predicted"/>
<protein>
    <submittedName>
        <fullName evidence="2">Uncharacterized protein</fullName>
    </submittedName>
</protein>
<organism evidence="2 3">
    <name type="scientific">Leptospira ilyithenensis</name>
    <dbReference type="NCBI Taxonomy" id="2484901"/>
    <lineage>
        <taxon>Bacteria</taxon>
        <taxon>Pseudomonadati</taxon>
        <taxon>Spirochaetota</taxon>
        <taxon>Spirochaetia</taxon>
        <taxon>Leptospirales</taxon>
        <taxon>Leptospiraceae</taxon>
        <taxon>Leptospira</taxon>
    </lineage>
</organism>